<evidence type="ECO:0000256" key="2">
    <source>
        <dbReference type="ARBA" id="ARBA00022723"/>
    </source>
</evidence>
<evidence type="ECO:0000256" key="1">
    <source>
        <dbReference type="ARBA" id="ARBA00005333"/>
    </source>
</evidence>
<dbReference type="Proteomes" id="UP001140949">
    <property type="component" value="Unassembled WGS sequence"/>
</dbReference>
<comment type="catalytic activity">
    <reaction evidence="7 8">
        <text>O-phospho-L-threonyl-[protein] + H2O = L-threonyl-[protein] + phosphate</text>
        <dbReference type="Rhea" id="RHEA:47004"/>
        <dbReference type="Rhea" id="RHEA-COMP:11060"/>
        <dbReference type="Rhea" id="RHEA-COMP:11605"/>
        <dbReference type="ChEBI" id="CHEBI:15377"/>
        <dbReference type="ChEBI" id="CHEBI:30013"/>
        <dbReference type="ChEBI" id="CHEBI:43474"/>
        <dbReference type="ChEBI" id="CHEBI:61977"/>
        <dbReference type="EC" id="3.1.3.16"/>
    </reaction>
</comment>
<comment type="similarity">
    <text evidence="1">Belongs to the PPP phosphatase family. PP-1 subfamily.</text>
</comment>
<dbReference type="AlphaFoldDB" id="A0AAX6GPC7"/>
<comment type="caution">
    <text evidence="10">The sequence shown here is derived from an EMBL/GenBank/DDBJ whole genome shotgun (WGS) entry which is preliminary data.</text>
</comment>
<evidence type="ECO:0000256" key="8">
    <source>
        <dbReference type="RuleBase" id="RU004273"/>
    </source>
</evidence>
<dbReference type="PRINTS" id="PR00114">
    <property type="entry name" value="STPHPHTASE"/>
</dbReference>
<evidence type="ECO:0000256" key="6">
    <source>
        <dbReference type="ARBA" id="ARBA00047761"/>
    </source>
</evidence>
<evidence type="ECO:0000256" key="5">
    <source>
        <dbReference type="ARBA" id="ARBA00023211"/>
    </source>
</evidence>
<dbReference type="GO" id="GO:0005634">
    <property type="term" value="C:nucleus"/>
    <property type="evidence" value="ECO:0007669"/>
    <property type="project" value="TreeGrafter"/>
</dbReference>
<dbReference type="Pfam" id="PF00149">
    <property type="entry name" value="Metallophos"/>
    <property type="match status" value="1"/>
</dbReference>
<keyword evidence="3 8" id="KW-0378">Hydrolase</keyword>
<keyword evidence="5" id="KW-0464">Manganese</keyword>
<dbReference type="InterPro" id="IPR004843">
    <property type="entry name" value="Calcineurin-like_PHP"/>
</dbReference>
<dbReference type="EC" id="3.1.3.16" evidence="8"/>
<dbReference type="PANTHER" id="PTHR11668:SF504">
    <property type="entry name" value="SERINE_THREONINE-PROTEIN PHOSPHATASE PP1 ISOZYME 6"/>
    <property type="match status" value="1"/>
</dbReference>
<keyword evidence="2" id="KW-0479">Metal-binding</keyword>
<dbReference type="GO" id="GO:0005737">
    <property type="term" value="C:cytoplasm"/>
    <property type="evidence" value="ECO:0007669"/>
    <property type="project" value="TreeGrafter"/>
</dbReference>
<dbReference type="CDD" id="cd07414">
    <property type="entry name" value="MPP_PP1_PPKL"/>
    <property type="match status" value="1"/>
</dbReference>
<dbReference type="GO" id="GO:0046872">
    <property type="term" value="F:metal ion binding"/>
    <property type="evidence" value="ECO:0007669"/>
    <property type="project" value="UniProtKB-KW"/>
</dbReference>
<dbReference type="EMBL" id="JANAVB010017598">
    <property type="protein sequence ID" value="KAJ6830372.1"/>
    <property type="molecule type" value="Genomic_DNA"/>
</dbReference>
<proteinExistence type="inferred from homology"/>
<dbReference type="Gene3D" id="3.60.21.10">
    <property type="match status" value="1"/>
</dbReference>
<accession>A0AAX6GPC7</accession>
<dbReference type="PANTHER" id="PTHR11668">
    <property type="entry name" value="SERINE/THREONINE PROTEIN PHOSPHATASE"/>
    <property type="match status" value="1"/>
</dbReference>
<dbReference type="Pfam" id="PF16891">
    <property type="entry name" value="STPPase_N"/>
    <property type="match status" value="1"/>
</dbReference>
<protein>
    <recommendedName>
        <fullName evidence="8">Serine/threonine-protein phosphatase</fullName>
        <ecNumber evidence="8">3.1.3.16</ecNumber>
    </recommendedName>
</protein>
<evidence type="ECO:0000256" key="3">
    <source>
        <dbReference type="ARBA" id="ARBA00022801"/>
    </source>
</evidence>
<evidence type="ECO:0000313" key="10">
    <source>
        <dbReference type="EMBL" id="KAJ6830372.1"/>
    </source>
</evidence>
<sequence length="323" mass="36301">MAIDEGLLDDIIRRLLGAKNGRATRQVNITEAEIRQLCVTSKEAFLAQPNLLELEAPIKICGDIHGQYSDLLRMFQYGGLPPQANYLFLGDYVDRGKQSIETICLLLAYKIKYPVNFFLLRGNHECASINRIYGFYDECKRRFNVRLWKVFTDCFNCLPVAALVDEKILCMHGGLSPSLKNLDQIRNIARPVDVPDQGLICDLLWSDPDKDMDGWGENDRGVSHTFGPDVVSEFLQKHDLDLICRAHQVVEDGYEFFAKRQLVTIFSAPNYCGEFDNAGAVMSVDDTLTCSFQILKPTDKKGKLGFGNNLLRPGTPPRKGGKG</sequence>
<reference evidence="10" key="2">
    <citation type="submission" date="2023-04" db="EMBL/GenBank/DDBJ databases">
        <authorList>
            <person name="Bruccoleri R.E."/>
            <person name="Oakeley E.J."/>
            <person name="Faust A.-M."/>
            <person name="Dessus-Babus S."/>
            <person name="Altorfer M."/>
            <person name="Burckhardt D."/>
            <person name="Oertli M."/>
            <person name="Naumann U."/>
            <person name="Petersen F."/>
            <person name="Wong J."/>
        </authorList>
    </citation>
    <scope>NUCLEOTIDE SEQUENCE</scope>
    <source>
        <strain evidence="10">GSM-AAB239-AS_SAM_17_03QT</strain>
        <tissue evidence="10">Leaf</tissue>
    </source>
</reference>
<organism evidence="10 11">
    <name type="scientific">Iris pallida</name>
    <name type="common">Sweet iris</name>
    <dbReference type="NCBI Taxonomy" id="29817"/>
    <lineage>
        <taxon>Eukaryota</taxon>
        <taxon>Viridiplantae</taxon>
        <taxon>Streptophyta</taxon>
        <taxon>Embryophyta</taxon>
        <taxon>Tracheophyta</taxon>
        <taxon>Spermatophyta</taxon>
        <taxon>Magnoliopsida</taxon>
        <taxon>Liliopsida</taxon>
        <taxon>Asparagales</taxon>
        <taxon>Iridaceae</taxon>
        <taxon>Iridoideae</taxon>
        <taxon>Irideae</taxon>
        <taxon>Iris</taxon>
    </lineage>
</organism>
<dbReference type="SMART" id="SM00156">
    <property type="entry name" value="PP2Ac"/>
    <property type="match status" value="1"/>
</dbReference>
<dbReference type="InterPro" id="IPR050341">
    <property type="entry name" value="PP1_catalytic_subunit"/>
</dbReference>
<keyword evidence="11" id="KW-1185">Reference proteome</keyword>
<keyword evidence="4" id="KW-0904">Protein phosphatase</keyword>
<dbReference type="GO" id="GO:0004722">
    <property type="term" value="F:protein serine/threonine phosphatase activity"/>
    <property type="evidence" value="ECO:0007669"/>
    <property type="project" value="UniProtKB-EC"/>
</dbReference>
<dbReference type="SUPFAM" id="SSF56300">
    <property type="entry name" value="Metallo-dependent phosphatases"/>
    <property type="match status" value="1"/>
</dbReference>
<evidence type="ECO:0000259" key="9">
    <source>
        <dbReference type="PROSITE" id="PS00125"/>
    </source>
</evidence>
<dbReference type="InterPro" id="IPR029052">
    <property type="entry name" value="Metallo-depent_PP-like"/>
</dbReference>
<gene>
    <name evidence="10" type="ORF">M6B38_354045</name>
</gene>
<reference evidence="10" key="1">
    <citation type="journal article" date="2023" name="GigaByte">
        <title>Genome assembly of the bearded iris, Iris pallida Lam.</title>
        <authorList>
            <person name="Bruccoleri R.E."/>
            <person name="Oakeley E.J."/>
            <person name="Faust A.M.E."/>
            <person name="Altorfer M."/>
            <person name="Dessus-Babus S."/>
            <person name="Burckhardt D."/>
            <person name="Oertli M."/>
            <person name="Naumann U."/>
            <person name="Petersen F."/>
            <person name="Wong J."/>
        </authorList>
    </citation>
    <scope>NUCLEOTIDE SEQUENCE</scope>
    <source>
        <strain evidence="10">GSM-AAB239-AS_SAM_17_03QT</strain>
    </source>
</reference>
<comment type="catalytic activity">
    <reaction evidence="6">
        <text>O-phospho-L-seryl-[protein] + H2O = L-seryl-[protein] + phosphate</text>
        <dbReference type="Rhea" id="RHEA:20629"/>
        <dbReference type="Rhea" id="RHEA-COMP:9863"/>
        <dbReference type="Rhea" id="RHEA-COMP:11604"/>
        <dbReference type="ChEBI" id="CHEBI:15377"/>
        <dbReference type="ChEBI" id="CHEBI:29999"/>
        <dbReference type="ChEBI" id="CHEBI:43474"/>
        <dbReference type="ChEBI" id="CHEBI:83421"/>
        <dbReference type="EC" id="3.1.3.16"/>
    </reaction>
</comment>
<name>A0AAX6GPC7_IRIPA</name>
<evidence type="ECO:0000256" key="4">
    <source>
        <dbReference type="ARBA" id="ARBA00022912"/>
    </source>
</evidence>
<dbReference type="InterPro" id="IPR006186">
    <property type="entry name" value="Ser/Thr-sp_prot-phosphatase"/>
</dbReference>
<dbReference type="InterPro" id="IPR031675">
    <property type="entry name" value="STPPase_N"/>
</dbReference>
<dbReference type="FunFam" id="3.60.21.10:FF:000026">
    <property type="entry name" value="Serine/threonine-protein phosphatase"/>
    <property type="match status" value="1"/>
</dbReference>
<feature type="domain" description="Serine/threonine specific protein phosphatases" evidence="9">
    <location>
        <begin position="120"/>
        <end position="125"/>
    </location>
</feature>
<evidence type="ECO:0000313" key="11">
    <source>
        <dbReference type="Proteomes" id="UP001140949"/>
    </source>
</evidence>
<evidence type="ECO:0000256" key="7">
    <source>
        <dbReference type="ARBA" id="ARBA00048336"/>
    </source>
</evidence>
<dbReference type="PROSITE" id="PS00125">
    <property type="entry name" value="SER_THR_PHOSPHATASE"/>
    <property type="match status" value="1"/>
</dbReference>